<protein>
    <submittedName>
        <fullName evidence="1">Uncharacterized protein</fullName>
    </submittedName>
</protein>
<evidence type="ECO:0000313" key="2">
    <source>
        <dbReference type="Proteomes" id="UP000316095"/>
    </source>
</evidence>
<name>A0A5C5XK32_9PLAN</name>
<sequence>MVRTADPTGVEMSDLEDLSGVAGVELSVEAIYGILEQIDLDILNLVREGKLSALKYAVGTDPKASVDRGANLKALMLARKQYEELVQEKLKRQELVEPGWEVSQGDCSRTGMG</sequence>
<dbReference type="EMBL" id="SJPG01000001">
    <property type="protein sequence ID" value="TWT63214.1"/>
    <property type="molecule type" value="Genomic_DNA"/>
</dbReference>
<reference evidence="1 2" key="1">
    <citation type="submission" date="2019-02" db="EMBL/GenBank/DDBJ databases">
        <title>Deep-cultivation of Planctomycetes and their phenomic and genomic characterization uncovers novel biology.</title>
        <authorList>
            <person name="Wiegand S."/>
            <person name="Jogler M."/>
            <person name="Boedeker C."/>
            <person name="Pinto D."/>
            <person name="Vollmers J."/>
            <person name="Rivas-Marin E."/>
            <person name="Kohn T."/>
            <person name="Peeters S.H."/>
            <person name="Heuer A."/>
            <person name="Rast P."/>
            <person name="Oberbeckmann S."/>
            <person name="Bunk B."/>
            <person name="Jeske O."/>
            <person name="Meyerdierks A."/>
            <person name="Storesund J.E."/>
            <person name="Kallscheuer N."/>
            <person name="Luecker S."/>
            <person name="Lage O.M."/>
            <person name="Pohl T."/>
            <person name="Merkel B.J."/>
            <person name="Hornburger P."/>
            <person name="Mueller R.-W."/>
            <person name="Bruemmer F."/>
            <person name="Labrenz M."/>
            <person name="Spormann A.M."/>
            <person name="Op Den Camp H."/>
            <person name="Overmann J."/>
            <person name="Amann R."/>
            <person name="Jetten M.S.M."/>
            <person name="Mascher T."/>
            <person name="Medema M.H."/>
            <person name="Devos D.P."/>
            <person name="Kaster A.-K."/>
            <person name="Ovreas L."/>
            <person name="Rohde M."/>
            <person name="Galperin M.Y."/>
            <person name="Jogler C."/>
        </authorList>
    </citation>
    <scope>NUCLEOTIDE SEQUENCE [LARGE SCALE GENOMIC DNA]</scope>
    <source>
        <strain evidence="1 2">Pan54</strain>
    </source>
</reference>
<evidence type="ECO:0000313" key="1">
    <source>
        <dbReference type="EMBL" id="TWT63214.1"/>
    </source>
</evidence>
<keyword evidence="2" id="KW-1185">Reference proteome</keyword>
<gene>
    <name evidence="1" type="ORF">Pan54_39670</name>
</gene>
<organism evidence="1 2">
    <name type="scientific">Rubinisphaera italica</name>
    <dbReference type="NCBI Taxonomy" id="2527969"/>
    <lineage>
        <taxon>Bacteria</taxon>
        <taxon>Pseudomonadati</taxon>
        <taxon>Planctomycetota</taxon>
        <taxon>Planctomycetia</taxon>
        <taxon>Planctomycetales</taxon>
        <taxon>Planctomycetaceae</taxon>
        <taxon>Rubinisphaera</taxon>
    </lineage>
</organism>
<dbReference type="Proteomes" id="UP000316095">
    <property type="component" value="Unassembled WGS sequence"/>
</dbReference>
<comment type="caution">
    <text evidence="1">The sequence shown here is derived from an EMBL/GenBank/DDBJ whole genome shotgun (WGS) entry which is preliminary data.</text>
</comment>
<dbReference type="AlphaFoldDB" id="A0A5C5XK32"/>
<accession>A0A5C5XK32</accession>
<proteinExistence type="predicted"/>